<comment type="subcellular location">
    <subcellularLocation>
        <location evidence="1">Cell membrane</location>
        <topology evidence="1">Multi-pass membrane protein</topology>
    </subcellularLocation>
</comment>
<evidence type="ECO:0000259" key="9">
    <source>
        <dbReference type="Pfam" id="PF00924"/>
    </source>
</evidence>
<keyword evidence="3" id="KW-1003">Cell membrane</keyword>
<evidence type="ECO:0000259" key="10">
    <source>
        <dbReference type="Pfam" id="PF21082"/>
    </source>
</evidence>
<feature type="transmembrane region" description="Helical" evidence="8">
    <location>
        <begin position="117"/>
        <end position="134"/>
    </location>
</feature>
<comment type="caution">
    <text evidence="12">The sequence shown here is derived from an EMBL/GenBank/DDBJ whole genome shotgun (WGS) entry which is preliminary data.</text>
</comment>
<accession>A0A2U2BSP4</accession>
<feature type="compositionally biased region" description="Basic and acidic residues" evidence="7">
    <location>
        <begin position="392"/>
        <end position="404"/>
    </location>
</feature>
<feature type="domain" description="Mechanosensitive ion channel transmembrane helices 2/3" evidence="11">
    <location>
        <begin position="158"/>
        <end position="199"/>
    </location>
</feature>
<dbReference type="AlphaFoldDB" id="A0A2U2BSP4"/>
<dbReference type="PANTHER" id="PTHR30566">
    <property type="entry name" value="YNAI-RELATED MECHANOSENSITIVE ION CHANNEL"/>
    <property type="match status" value="1"/>
</dbReference>
<dbReference type="GO" id="GO:0008381">
    <property type="term" value="F:mechanosensitive monoatomic ion channel activity"/>
    <property type="evidence" value="ECO:0007669"/>
    <property type="project" value="UniProtKB-ARBA"/>
</dbReference>
<feature type="transmembrane region" description="Helical" evidence="8">
    <location>
        <begin position="87"/>
        <end position="105"/>
    </location>
</feature>
<keyword evidence="4 8" id="KW-0812">Transmembrane</keyword>
<dbReference type="OrthoDB" id="9814206at2"/>
<evidence type="ECO:0000313" key="12">
    <source>
        <dbReference type="EMBL" id="PWE17017.1"/>
    </source>
</evidence>
<evidence type="ECO:0000313" key="13">
    <source>
        <dbReference type="Proteomes" id="UP000245168"/>
    </source>
</evidence>
<dbReference type="Pfam" id="PF21088">
    <property type="entry name" value="MS_channel_1st"/>
    <property type="match status" value="1"/>
</dbReference>
<dbReference type="SUPFAM" id="SSF82689">
    <property type="entry name" value="Mechanosensitive channel protein MscS (YggB), C-terminal domain"/>
    <property type="match status" value="1"/>
</dbReference>
<evidence type="ECO:0000256" key="2">
    <source>
        <dbReference type="ARBA" id="ARBA00008017"/>
    </source>
</evidence>
<feature type="domain" description="Mechanosensitive ion channel MscS C-terminal" evidence="10">
    <location>
        <begin position="274"/>
        <end position="359"/>
    </location>
</feature>
<gene>
    <name evidence="12" type="ORF">DDZ18_09945</name>
</gene>
<dbReference type="InterPro" id="IPR023408">
    <property type="entry name" value="MscS_beta-dom_sf"/>
</dbReference>
<name>A0A2U2BSP4_9PROT</name>
<keyword evidence="5 8" id="KW-1133">Transmembrane helix</keyword>
<dbReference type="Gene3D" id="1.10.287.1260">
    <property type="match status" value="1"/>
</dbReference>
<evidence type="ECO:0000256" key="8">
    <source>
        <dbReference type="SAM" id="Phobius"/>
    </source>
</evidence>
<feature type="transmembrane region" description="Helical" evidence="8">
    <location>
        <begin position="155"/>
        <end position="177"/>
    </location>
</feature>
<evidence type="ECO:0000256" key="5">
    <source>
        <dbReference type="ARBA" id="ARBA00022989"/>
    </source>
</evidence>
<sequence length="414" mass="45331">MSAANGEAGIFSVQSIEDLWALVVEAWDTSFLGMNVGDGLMAVGVLLVAFLFRGLFSRLLKVVLKRQVERTETLLDDKVLHAVSPPLKLVPVIAGVYIAVLVLGLDGPDGAGAGVKLVQSLIVIALFWALYNAVMPVSHLLHGLRELLTPVLVDWLAKALRILFLIVGAGAVLQVWGIPVAPIVAGLGLFGVAVGLGAQDLFKNLIAGLLILTEKRFVPGEWILVDGVVEGHVEKINFRSTLVRRFDKSPVYVPNSFLADNAVTNFTRMTHRRIKWYIGVEYKTTVDQLKYIRDHVMAYIEANEEFAQAPEVSTFMRVDSFGASSIDFLLYAFTRSTSWLEWLRIKEELAFEIKRIVEEGAGTAFAFPSTTIYMDDGSEVFVPPQVREHSAAKTAAIEDQRAGGESDAGEDGGR</sequence>
<dbReference type="Proteomes" id="UP000245168">
    <property type="component" value="Unassembled WGS sequence"/>
</dbReference>
<evidence type="ECO:0000256" key="4">
    <source>
        <dbReference type="ARBA" id="ARBA00022692"/>
    </source>
</evidence>
<evidence type="ECO:0000256" key="7">
    <source>
        <dbReference type="SAM" id="MobiDB-lite"/>
    </source>
</evidence>
<evidence type="ECO:0000259" key="11">
    <source>
        <dbReference type="Pfam" id="PF21088"/>
    </source>
</evidence>
<dbReference type="EMBL" id="QEXV01000004">
    <property type="protein sequence ID" value="PWE17017.1"/>
    <property type="molecule type" value="Genomic_DNA"/>
</dbReference>
<dbReference type="InterPro" id="IPR049278">
    <property type="entry name" value="MS_channel_C"/>
</dbReference>
<organism evidence="12 13">
    <name type="scientific">Marinicauda salina</name>
    <dbReference type="NCBI Taxonomy" id="2135793"/>
    <lineage>
        <taxon>Bacteria</taxon>
        <taxon>Pseudomonadati</taxon>
        <taxon>Pseudomonadota</taxon>
        <taxon>Alphaproteobacteria</taxon>
        <taxon>Maricaulales</taxon>
        <taxon>Maricaulaceae</taxon>
        <taxon>Marinicauda</taxon>
    </lineage>
</organism>
<dbReference type="InterPro" id="IPR006685">
    <property type="entry name" value="MscS_channel_2nd"/>
</dbReference>
<dbReference type="Pfam" id="PF00924">
    <property type="entry name" value="MS_channel_2nd"/>
    <property type="match status" value="1"/>
</dbReference>
<protein>
    <submittedName>
        <fullName evidence="12">Mechanosensitive ion channel protein MscS</fullName>
    </submittedName>
</protein>
<dbReference type="InterPro" id="IPR010920">
    <property type="entry name" value="LSM_dom_sf"/>
</dbReference>
<dbReference type="PANTHER" id="PTHR30566:SF5">
    <property type="entry name" value="MECHANOSENSITIVE ION CHANNEL PROTEIN 1, MITOCHONDRIAL-RELATED"/>
    <property type="match status" value="1"/>
</dbReference>
<feature type="domain" description="Mechanosensitive ion channel MscS" evidence="9">
    <location>
        <begin position="200"/>
        <end position="268"/>
    </location>
</feature>
<evidence type="ECO:0000256" key="6">
    <source>
        <dbReference type="ARBA" id="ARBA00023136"/>
    </source>
</evidence>
<evidence type="ECO:0000256" key="1">
    <source>
        <dbReference type="ARBA" id="ARBA00004651"/>
    </source>
</evidence>
<feature type="region of interest" description="Disordered" evidence="7">
    <location>
        <begin position="392"/>
        <end position="414"/>
    </location>
</feature>
<comment type="similarity">
    <text evidence="2">Belongs to the MscS (TC 1.A.23) family.</text>
</comment>
<feature type="transmembrane region" description="Helical" evidence="8">
    <location>
        <begin position="39"/>
        <end position="56"/>
    </location>
</feature>
<dbReference type="Pfam" id="PF21082">
    <property type="entry name" value="MS_channel_3rd"/>
    <property type="match status" value="1"/>
</dbReference>
<reference evidence="13" key="1">
    <citation type="submission" date="2018-05" db="EMBL/GenBank/DDBJ databases">
        <authorList>
            <person name="Liu B.-T."/>
        </authorList>
    </citation>
    <scope>NUCLEOTIDE SEQUENCE [LARGE SCALE GENOMIC DNA]</scope>
    <source>
        <strain evidence="13">WD6-1</strain>
    </source>
</reference>
<dbReference type="Gene3D" id="2.30.30.60">
    <property type="match status" value="1"/>
</dbReference>
<dbReference type="SUPFAM" id="SSF82861">
    <property type="entry name" value="Mechanosensitive channel protein MscS (YggB), transmembrane region"/>
    <property type="match status" value="1"/>
</dbReference>
<dbReference type="Gene3D" id="3.30.70.100">
    <property type="match status" value="1"/>
</dbReference>
<dbReference type="SUPFAM" id="SSF50182">
    <property type="entry name" value="Sm-like ribonucleoproteins"/>
    <property type="match status" value="1"/>
</dbReference>
<dbReference type="GO" id="GO:0005886">
    <property type="term" value="C:plasma membrane"/>
    <property type="evidence" value="ECO:0007669"/>
    <property type="project" value="UniProtKB-SubCell"/>
</dbReference>
<dbReference type="InterPro" id="IPR011014">
    <property type="entry name" value="MscS_channel_TM-2"/>
</dbReference>
<dbReference type="RefSeq" id="WP_109253241.1">
    <property type="nucleotide sequence ID" value="NZ_QEXV01000004.1"/>
</dbReference>
<evidence type="ECO:0000256" key="3">
    <source>
        <dbReference type="ARBA" id="ARBA00022475"/>
    </source>
</evidence>
<keyword evidence="6 8" id="KW-0472">Membrane</keyword>
<proteinExistence type="inferred from homology"/>
<keyword evidence="13" id="KW-1185">Reference proteome</keyword>
<dbReference type="InterPro" id="IPR049142">
    <property type="entry name" value="MS_channel_1st"/>
</dbReference>
<dbReference type="InterPro" id="IPR011066">
    <property type="entry name" value="MscS_channel_C_sf"/>
</dbReference>